<feature type="signal peptide" evidence="9">
    <location>
        <begin position="1"/>
        <end position="21"/>
    </location>
</feature>
<feature type="domain" description="Peptidase M43 pregnancy-associated plasma-A" evidence="10">
    <location>
        <begin position="179"/>
        <end position="332"/>
    </location>
</feature>
<evidence type="ECO:0000259" key="10">
    <source>
        <dbReference type="Pfam" id="PF05572"/>
    </source>
</evidence>
<dbReference type="GO" id="GO:0046872">
    <property type="term" value="F:metal ion binding"/>
    <property type="evidence" value="ECO:0007669"/>
    <property type="project" value="UniProtKB-KW"/>
</dbReference>
<dbReference type="Gene3D" id="3.40.390.10">
    <property type="entry name" value="Collagenase (Catalytic Domain)"/>
    <property type="match status" value="1"/>
</dbReference>
<keyword evidence="13" id="KW-1185">Reference proteome</keyword>
<name>A0A5J4IY10_9FLAO</name>
<dbReference type="EMBL" id="BKCG01000001">
    <property type="protein sequence ID" value="GER58461.1"/>
    <property type="molecule type" value="Genomic_DNA"/>
</dbReference>
<reference evidence="12 13" key="1">
    <citation type="submission" date="2019-08" db="EMBL/GenBank/DDBJ databases">
        <title>Draft genome sequence of Ulvibacter marinus type strain NBRC 109484.</title>
        <authorList>
            <person name="Kawano K."/>
            <person name="Ushijima N."/>
            <person name="Kihara M."/>
            <person name="Itoh H."/>
        </authorList>
    </citation>
    <scope>NUCLEOTIDE SEQUENCE [LARGE SCALE GENOMIC DNA]</scope>
    <source>
        <strain evidence="12 13">NBRC 109484</strain>
    </source>
</reference>
<dbReference type="GO" id="GO:0008237">
    <property type="term" value="F:metallopeptidase activity"/>
    <property type="evidence" value="ECO:0007669"/>
    <property type="project" value="UniProtKB-KW"/>
</dbReference>
<dbReference type="NCBIfam" id="TIGR04183">
    <property type="entry name" value="Por_Secre_tail"/>
    <property type="match status" value="1"/>
</dbReference>
<evidence type="ECO:0000256" key="7">
    <source>
        <dbReference type="ARBA" id="ARBA00023049"/>
    </source>
</evidence>
<evidence type="ECO:0000256" key="8">
    <source>
        <dbReference type="ARBA" id="ARBA00023157"/>
    </source>
</evidence>
<evidence type="ECO:0000256" key="3">
    <source>
        <dbReference type="ARBA" id="ARBA00022723"/>
    </source>
</evidence>
<keyword evidence="3" id="KW-0479">Metal-binding</keyword>
<dbReference type="Pfam" id="PF18962">
    <property type="entry name" value="Por_Secre_tail"/>
    <property type="match status" value="1"/>
</dbReference>
<dbReference type="PROSITE" id="PS50231">
    <property type="entry name" value="RICIN_B_LECTIN"/>
    <property type="match status" value="1"/>
</dbReference>
<dbReference type="InterPro" id="IPR055015">
    <property type="entry name" value="GCX_COOH"/>
</dbReference>
<protein>
    <submittedName>
        <fullName evidence="12">Uncharacterized protein</fullName>
    </submittedName>
</protein>
<proteinExistence type="inferred from homology"/>
<feature type="chain" id="PRO_5023896694" evidence="9">
    <location>
        <begin position="22"/>
        <end position="1665"/>
    </location>
</feature>
<keyword evidence="7" id="KW-0482">Metalloprotease</keyword>
<dbReference type="InterPro" id="IPR024079">
    <property type="entry name" value="MetalloPept_cat_dom_sf"/>
</dbReference>
<evidence type="ECO:0000259" key="11">
    <source>
        <dbReference type="Pfam" id="PF18962"/>
    </source>
</evidence>
<accession>A0A5J4IY10</accession>
<evidence type="ECO:0000256" key="9">
    <source>
        <dbReference type="SAM" id="SignalP"/>
    </source>
</evidence>
<dbReference type="RefSeq" id="WP_151672535.1">
    <property type="nucleotide sequence ID" value="NZ_BKCG01000001.1"/>
</dbReference>
<dbReference type="GO" id="GO:0006508">
    <property type="term" value="P:proteolysis"/>
    <property type="evidence" value="ECO:0007669"/>
    <property type="project" value="UniProtKB-KW"/>
</dbReference>
<evidence type="ECO:0000256" key="6">
    <source>
        <dbReference type="ARBA" id="ARBA00022833"/>
    </source>
</evidence>
<dbReference type="Proteomes" id="UP000326509">
    <property type="component" value="Unassembled WGS sequence"/>
</dbReference>
<evidence type="ECO:0000256" key="2">
    <source>
        <dbReference type="ARBA" id="ARBA00022670"/>
    </source>
</evidence>
<sequence>MKAQKYLLSFVFTFTIFFFSAAQSIDIDGCGTDYLHIKEYENNAVYKRSFDKLNVDAFNFLKDNKSTNRISATPSKLTVIIHDLITPGQDPVQNYLPVTSMDDYSDIIINLNQHFSSTNIEFCLAKKDALNETIAIEDTRYETDIVLFDMDIEVHQTGIIDETESQVETSSTRKYFPVENYINIYVVTQIKGPVAGFSTLPGSVNNPYDGIFIERNQMYGSSKTLVHEMGHYLGLLHTFGLCDYNAEDDCFCENTDDNDYFYGDMIPDTPAHLPATGITGAFCNQTELLNSLCSGEDDSQIENITRNYMNYYNGSCRDLFTPDQISRMQWVIDPFEGPRKELLNTNSCVTCDDINDCEISIIAVDNSAIEIEGFNSIQINDLDAVSFLINTDCNTTDSNYNWELINLESSTIISSSSNTIFTIPNNVTIGNYNLQLTLNSNAPEECLRIVNYNFQITTVSATSCKTIIDNHGWTINGNSTTPEYVEIIPADTFNHDYIIENIPVGLDILRVGPDISNVDDLGSNETTYVSYTFKPTEASARYRVYFAGMTEQTQSFTYREPNELFSDYYPATFGWFCSYDFNNPLVSDTEPNTVLNEISIGDGSVGTSSLNEESIYTYNDLVVNNTDAEYQNQHEILNTQTIDLTPYDITRSWEFIDIDFSEFINSSTSTIDDSLDSTEITITFFARSGAGHISQISNNSVGFFAIDCLGAGLPQHVTVEQNDIYMACSIGESSCFSTTAQEYPFTGIDTDNNLANVELSSVDYPEFNSPPLNPISNPTNTDLTELSSCITNFDEDTQTYNNNITQTYNYVLTLNTMHQTISEAFQVSPGYYYDDPVLPPTACDDQNFVGGDVIEDKYFLACSDDETTYSLALTSPCFPEPHSGYSYRWNVSFTDGPQYYGEKWEDFKPNQYLNSTYCSIKVTREVRYQDDLCYSEWIPGESFIFYNKNNYRSNVSLDIEPSEVCYTQETAIAKVVTNIFRPSCYYDLSEEDQVIYQALLDEEDLDESGEINYSAIISGNGVFFTLATHTVEYTDGYNEDQFDFSFNIPNVEPDGTPLFPGNYSVFIRANSTFNDCLDSSVATPGNIFDISLDSHLFKIRAIPVAGGITNTTAACNVFSVSDNGDYSYSGLGGSIYQWQFDTNSSFSSPTIIVGETSADLNSTNTFLTGLTEIDFVGGAEIWIRRVSLDIPDGGLNDICPELNQVAFTSPVQLLWTEIAPVLFSEFDSICLGDTTFELPTTDANGNTGTWNTNPNITDLGVHNYYFNPTNECLETTLVQIETIDCCLDCEETTAAITIEPSGDECGVFIINHNYATGCYIISANYVNISTNPVQVSPAVTSAIDESQTIIQIDENGTFNINVTLQFIDDDGIKGKCRESKTITVDVSCFSTVCEDCDEASDSITFNKTACDEYTIFCPQEIIDCYAVYYSYYNSVGIFVEEILLVDEETITTYPDGFVSNNAFFYLVNNETGETCESTIYNINIDCSNPCDDLLPDPFLEAPVDNISAATAEPNYIDYVNITATNKILSGATSTYKASESIHLLPGFHAQNGSIFHAYIEACISPSPSRDSNAEISEEEIILNGGLESELSVYPNPAKDVVNITHPKLDIVSYQLYNAQGRLIKTSANINSNNHSFNSGVLSRGLYFLRVTLEEGAVVHKKIIFE</sequence>
<evidence type="ECO:0000313" key="12">
    <source>
        <dbReference type="EMBL" id="GER58461.1"/>
    </source>
</evidence>
<dbReference type="SUPFAM" id="SSF55486">
    <property type="entry name" value="Metalloproteases ('zincins'), catalytic domain"/>
    <property type="match status" value="1"/>
</dbReference>
<keyword evidence="2" id="KW-0645">Protease</keyword>
<evidence type="ECO:0000256" key="1">
    <source>
        <dbReference type="ARBA" id="ARBA00008721"/>
    </source>
</evidence>
<dbReference type="PANTHER" id="PTHR47466:SF1">
    <property type="entry name" value="METALLOPROTEASE MEP1 (AFU_ORTHOLOGUE AFUA_1G07730)-RELATED"/>
    <property type="match status" value="1"/>
</dbReference>
<dbReference type="NCBIfam" id="NF045639">
    <property type="entry name" value="GCX_COOH"/>
    <property type="match status" value="1"/>
</dbReference>
<evidence type="ECO:0000256" key="5">
    <source>
        <dbReference type="ARBA" id="ARBA00022801"/>
    </source>
</evidence>
<dbReference type="InterPro" id="IPR008754">
    <property type="entry name" value="Peptidase_M43"/>
</dbReference>
<keyword evidence="8" id="KW-1015">Disulfide bond</keyword>
<comment type="caution">
    <text evidence="12">The sequence shown here is derived from an EMBL/GenBank/DDBJ whole genome shotgun (WGS) entry which is preliminary data.</text>
</comment>
<comment type="similarity">
    <text evidence="1">Belongs to the peptidase M43B family.</text>
</comment>
<dbReference type="Pfam" id="PF05572">
    <property type="entry name" value="Peptidase_M43"/>
    <property type="match status" value="1"/>
</dbReference>
<keyword evidence="5" id="KW-0378">Hydrolase</keyword>
<dbReference type="OrthoDB" id="6278496at2"/>
<keyword evidence="6" id="KW-0862">Zinc</keyword>
<feature type="domain" description="Secretion system C-terminal sorting" evidence="11">
    <location>
        <begin position="1592"/>
        <end position="1663"/>
    </location>
</feature>
<dbReference type="PANTHER" id="PTHR47466">
    <property type="match status" value="1"/>
</dbReference>
<dbReference type="InterPro" id="IPR026444">
    <property type="entry name" value="Secre_tail"/>
</dbReference>
<keyword evidence="4 9" id="KW-0732">Signal</keyword>
<evidence type="ECO:0000256" key="4">
    <source>
        <dbReference type="ARBA" id="ARBA00022729"/>
    </source>
</evidence>
<organism evidence="12 13">
    <name type="scientific">Patiriisocius marinus</name>
    <dbReference type="NCBI Taxonomy" id="1397112"/>
    <lineage>
        <taxon>Bacteria</taxon>
        <taxon>Pseudomonadati</taxon>
        <taxon>Bacteroidota</taxon>
        <taxon>Flavobacteriia</taxon>
        <taxon>Flavobacteriales</taxon>
        <taxon>Flavobacteriaceae</taxon>
        <taxon>Patiriisocius</taxon>
    </lineage>
</organism>
<gene>
    <name evidence="12" type="ORF">ULMA_05690</name>
</gene>
<evidence type="ECO:0000313" key="13">
    <source>
        <dbReference type="Proteomes" id="UP000326509"/>
    </source>
</evidence>